<dbReference type="AlphaFoldDB" id="A0A166ZX51"/>
<proteinExistence type="predicted"/>
<dbReference type="Proteomes" id="UP000076587">
    <property type="component" value="Unassembled WGS sequence"/>
</dbReference>
<name>A0A166ZX51_9GAMM</name>
<dbReference type="PATRIC" id="fig|1365253.3.peg.3895"/>
<dbReference type="EMBL" id="AUXT01000187">
    <property type="protein sequence ID" value="KZN44758.1"/>
    <property type="molecule type" value="Genomic_DNA"/>
</dbReference>
<sequence>MIFEQYVSNAQSKFETAINEQGKAPHKATSQSEHYYTMTVKEIFAGNEPNVISGVDGISRSNASKSLLEFLTRKGRLLLAGMYEYADQSDIDFKYIQSLASVLGDYRKHNDGKLINNFNNGHFDEHGHQLRVGFTEKNQATIDSLLSGNALSSSNLDQRFVSFIRTLA</sequence>
<gene>
    <name evidence="1" type="ORF">N482_15835</name>
</gene>
<protein>
    <submittedName>
        <fullName evidence="1">Uncharacterized protein</fullName>
    </submittedName>
</protein>
<reference evidence="1 2" key="1">
    <citation type="submission" date="2013-07" db="EMBL/GenBank/DDBJ databases">
        <title>Comparative Genomic and Metabolomic Analysis of Twelve Strains of Pseudoalteromonas luteoviolacea.</title>
        <authorList>
            <person name="Vynne N.G."/>
            <person name="Mansson M."/>
            <person name="Gram L."/>
        </authorList>
    </citation>
    <scope>NUCLEOTIDE SEQUENCE [LARGE SCALE GENOMIC DNA]</scope>
    <source>
        <strain evidence="1 2">NCIMB 1942</strain>
    </source>
</reference>
<comment type="caution">
    <text evidence="1">The sequence shown here is derived from an EMBL/GenBank/DDBJ whole genome shotgun (WGS) entry which is preliminary data.</text>
</comment>
<evidence type="ECO:0000313" key="1">
    <source>
        <dbReference type="EMBL" id="KZN44758.1"/>
    </source>
</evidence>
<evidence type="ECO:0000313" key="2">
    <source>
        <dbReference type="Proteomes" id="UP000076587"/>
    </source>
</evidence>
<dbReference type="RefSeq" id="WP_063378305.1">
    <property type="nucleotide sequence ID" value="NZ_AUXT01000187.1"/>
</dbReference>
<organism evidence="1 2">
    <name type="scientific">Pseudoalteromonas luteoviolacea NCIMB 1942</name>
    <dbReference type="NCBI Taxonomy" id="1365253"/>
    <lineage>
        <taxon>Bacteria</taxon>
        <taxon>Pseudomonadati</taxon>
        <taxon>Pseudomonadota</taxon>
        <taxon>Gammaproteobacteria</taxon>
        <taxon>Alteromonadales</taxon>
        <taxon>Pseudoalteromonadaceae</taxon>
        <taxon>Pseudoalteromonas</taxon>
    </lineage>
</organism>
<accession>A0A166ZX51</accession>
<dbReference type="OrthoDB" id="6282430at2"/>